<sequence length="396" mass="45588">MPKRPTPSGNGRRRIIKAGTVKPKRHGSTFNCFFSWTTPYSAAEKLEKSRLHKNDAIEKITDRESGKAKKKKEALDLLVLMTMILWIRLCCRNTIPSMMTLKRKKKKDGMIPTKYHRYTWRHVVAISLDAMISSLLSSPLDTPLLHSIIFKLNHPLASYSYAQRNGMVLFEKIAIRNKSRIEKLDIADTGYPLLISYADIKVAEAYCKVCDVPNHFKSLKDKFNTFAYKSQQGSTTSSMLFIVLRTLPRVLEIHFEEEKLSNQIGFHKKIYNENFYVKTAEVNMLDINVRLQDLRAKQSERPDSKMNSSTGDRHEECGKSQLTTVYEEKDQEICQNEIQRNHGKHVQRTPSLAELLLHEAENKSGNSDWYQIIDSVDSQAEETKTQTIPKTPTDNF</sequence>
<comment type="caution">
    <text evidence="2">The sequence shown here is derived from an EMBL/GenBank/DDBJ whole genome shotgun (WGS) entry which is preliminary data.</text>
</comment>
<evidence type="ECO:0000313" key="2">
    <source>
        <dbReference type="EMBL" id="OWK02121.1"/>
    </source>
</evidence>
<name>A0A212C809_CEREH</name>
<dbReference type="Proteomes" id="UP000242450">
    <property type="component" value="Chromosome 25"/>
</dbReference>
<evidence type="ECO:0000313" key="3">
    <source>
        <dbReference type="Proteomes" id="UP000242450"/>
    </source>
</evidence>
<dbReference type="EMBL" id="MKHE01000025">
    <property type="protein sequence ID" value="OWK02121.1"/>
    <property type="molecule type" value="Genomic_DNA"/>
</dbReference>
<accession>A0A212C809</accession>
<organism evidence="2 3">
    <name type="scientific">Cervus elaphus hippelaphus</name>
    <name type="common">European red deer</name>
    <dbReference type="NCBI Taxonomy" id="46360"/>
    <lineage>
        <taxon>Eukaryota</taxon>
        <taxon>Metazoa</taxon>
        <taxon>Chordata</taxon>
        <taxon>Craniata</taxon>
        <taxon>Vertebrata</taxon>
        <taxon>Euteleostomi</taxon>
        <taxon>Mammalia</taxon>
        <taxon>Eutheria</taxon>
        <taxon>Laurasiatheria</taxon>
        <taxon>Artiodactyla</taxon>
        <taxon>Ruminantia</taxon>
        <taxon>Pecora</taxon>
        <taxon>Cervidae</taxon>
        <taxon>Cervinae</taxon>
        <taxon>Cervus</taxon>
    </lineage>
</organism>
<evidence type="ECO:0000256" key="1">
    <source>
        <dbReference type="SAM" id="MobiDB-lite"/>
    </source>
</evidence>
<gene>
    <name evidence="2" type="ORF">Celaphus_00018111</name>
</gene>
<reference evidence="2 3" key="1">
    <citation type="journal article" date="2018" name="Mol. Genet. Genomics">
        <title>The red deer Cervus elaphus genome CerEla1.0: sequencing, annotating, genes, and chromosomes.</title>
        <authorList>
            <person name="Bana N.A."/>
            <person name="Nyiri A."/>
            <person name="Nagy J."/>
            <person name="Frank K."/>
            <person name="Nagy T."/>
            <person name="Steger V."/>
            <person name="Schiller M."/>
            <person name="Lakatos P."/>
            <person name="Sugar L."/>
            <person name="Horn P."/>
            <person name="Barta E."/>
            <person name="Orosz L."/>
        </authorList>
    </citation>
    <scope>NUCLEOTIDE SEQUENCE [LARGE SCALE GENOMIC DNA]</scope>
    <source>
        <strain evidence="2">Hungarian</strain>
    </source>
</reference>
<protein>
    <submittedName>
        <fullName evidence="2">Uncharacterized protein</fullName>
    </submittedName>
</protein>
<keyword evidence="3" id="KW-1185">Reference proteome</keyword>
<feature type="region of interest" description="Disordered" evidence="1">
    <location>
        <begin position="296"/>
        <end position="316"/>
    </location>
</feature>
<proteinExistence type="predicted"/>
<dbReference type="AlphaFoldDB" id="A0A212C809"/>